<feature type="domain" description="OmpR/PhoB-type" evidence="5">
    <location>
        <begin position="34"/>
        <end position="109"/>
    </location>
</feature>
<keyword evidence="2" id="KW-0805">Transcription regulation</keyword>
<dbReference type="InterPro" id="IPR005158">
    <property type="entry name" value="BTAD"/>
</dbReference>
<dbReference type="PANTHER" id="PTHR35807:SF1">
    <property type="entry name" value="TRANSCRIPTIONAL REGULATOR REDD"/>
    <property type="match status" value="1"/>
</dbReference>
<dbReference type="GO" id="GO:0000160">
    <property type="term" value="P:phosphorelay signal transduction system"/>
    <property type="evidence" value="ECO:0007669"/>
    <property type="project" value="InterPro"/>
</dbReference>
<dbReference type="InterPro" id="IPR051677">
    <property type="entry name" value="AfsR-DnrI-RedD_regulator"/>
</dbReference>
<dbReference type="InterPro" id="IPR001867">
    <property type="entry name" value="OmpR/PhoB-type_DNA-bd"/>
</dbReference>
<dbReference type="SMART" id="SM01043">
    <property type="entry name" value="BTAD"/>
    <property type="match status" value="1"/>
</dbReference>
<keyword evidence="3" id="KW-0238">DNA-binding</keyword>
<dbReference type="SMART" id="SM00862">
    <property type="entry name" value="Trans_reg_C"/>
    <property type="match status" value="1"/>
</dbReference>
<dbReference type="GO" id="GO:0003677">
    <property type="term" value="F:DNA binding"/>
    <property type="evidence" value="ECO:0007669"/>
    <property type="project" value="UniProtKB-KW"/>
</dbReference>
<evidence type="ECO:0000313" key="7">
    <source>
        <dbReference type="EMBL" id="QIS05543.1"/>
    </source>
</evidence>
<dbReference type="CDD" id="cd15831">
    <property type="entry name" value="BTAD"/>
    <property type="match status" value="1"/>
</dbReference>
<protein>
    <submittedName>
        <fullName evidence="7">Transcriptional regulator</fullName>
    </submittedName>
</protein>
<keyword evidence="4" id="KW-0804">Transcription</keyword>
<dbReference type="SUPFAM" id="SSF46894">
    <property type="entry name" value="C-terminal effector domain of the bipartite response regulators"/>
    <property type="match status" value="1"/>
</dbReference>
<dbReference type="PANTHER" id="PTHR35807">
    <property type="entry name" value="TRANSCRIPTIONAL REGULATOR REDD-RELATED"/>
    <property type="match status" value="1"/>
</dbReference>
<organism evidence="7 8">
    <name type="scientific">Nocardia brasiliensis</name>
    <dbReference type="NCBI Taxonomy" id="37326"/>
    <lineage>
        <taxon>Bacteria</taxon>
        <taxon>Bacillati</taxon>
        <taxon>Actinomycetota</taxon>
        <taxon>Actinomycetes</taxon>
        <taxon>Mycobacteriales</taxon>
        <taxon>Nocardiaceae</taxon>
        <taxon>Nocardia</taxon>
    </lineage>
</organism>
<dbReference type="InterPro" id="IPR036388">
    <property type="entry name" value="WH-like_DNA-bd_sf"/>
</dbReference>
<dbReference type="InterPro" id="IPR016032">
    <property type="entry name" value="Sig_transdc_resp-reg_C-effctor"/>
</dbReference>
<dbReference type="GO" id="GO:0006355">
    <property type="term" value="P:regulation of DNA-templated transcription"/>
    <property type="evidence" value="ECO:0007669"/>
    <property type="project" value="InterPro"/>
</dbReference>
<dbReference type="Pfam" id="PF00486">
    <property type="entry name" value="Trans_reg_C"/>
    <property type="match status" value="1"/>
</dbReference>
<name>A0A6G9XXI0_NOCBR</name>
<dbReference type="AlphaFoldDB" id="A0A6G9XXI0"/>
<comment type="similarity">
    <text evidence="1">Belongs to the AfsR/DnrI/RedD regulatory family.</text>
</comment>
<evidence type="ECO:0000256" key="1">
    <source>
        <dbReference type="ARBA" id="ARBA00005820"/>
    </source>
</evidence>
<gene>
    <name evidence="7" type="ORF">F5X71_27405</name>
</gene>
<evidence type="ECO:0000313" key="8">
    <source>
        <dbReference type="Proteomes" id="UP000501705"/>
    </source>
</evidence>
<dbReference type="EMBL" id="CP046171">
    <property type="protein sequence ID" value="QIS05543.1"/>
    <property type="molecule type" value="Genomic_DNA"/>
</dbReference>
<dbReference type="Gene3D" id="1.10.10.10">
    <property type="entry name" value="Winged helix-like DNA-binding domain superfamily/Winged helix DNA-binding domain"/>
    <property type="match status" value="1"/>
</dbReference>
<sequence>MQQRIRATSPVEMDGHRMVEIRILGPLEIEGDTGMPRLDSYRQRAVLGLLALEANRVTSIESLTDAVWDGAPPATARSQIQICISVLRRVLADSGCPAAIETRAPGYRLVFDRSNLDSAQFDDLLAQARAEEHDGNLTGALVALRMALRLWRGPVLADVPSSRIQRIAYPLTERRVAAELSRFRIELALGRAWEIVPDLQAHVDAHPLWEETYGYLMLALYRCGRTAEALEVYQRARATLIQQVGLEPSDELRKLERDILAGGDNLARPALFEPERRAG</sequence>
<proteinExistence type="inferred from homology"/>
<dbReference type="Gene3D" id="1.25.40.10">
    <property type="entry name" value="Tetratricopeptide repeat domain"/>
    <property type="match status" value="1"/>
</dbReference>
<reference evidence="7 8" key="1">
    <citation type="journal article" date="2019" name="ACS Chem. Biol.">
        <title>Identification and Mobilization of a Cryptic Antibiotic Biosynthesis Gene Locus from a Human-Pathogenic Nocardia Isolate.</title>
        <authorList>
            <person name="Herisse M."/>
            <person name="Ishida K."/>
            <person name="Porter J.L."/>
            <person name="Howden B."/>
            <person name="Hertweck C."/>
            <person name="Stinear T.P."/>
            <person name="Pidot S.J."/>
        </authorList>
    </citation>
    <scope>NUCLEOTIDE SEQUENCE [LARGE SCALE GENOMIC DNA]</scope>
    <source>
        <strain evidence="7 8">AUSMDU00024985</strain>
    </source>
</reference>
<dbReference type="Pfam" id="PF03704">
    <property type="entry name" value="BTAD"/>
    <property type="match status" value="1"/>
</dbReference>
<dbReference type="InterPro" id="IPR011990">
    <property type="entry name" value="TPR-like_helical_dom_sf"/>
</dbReference>
<evidence type="ECO:0000256" key="3">
    <source>
        <dbReference type="ARBA" id="ARBA00023125"/>
    </source>
</evidence>
<dbReference type="SUPFAM" id="SSF48452">
    <property type="entry name" value="TPR-like"/>
    <property type="match status" value="1"/>
</dbReference>
<evidence type="ECO:0000259" key="5">
    <source>
        <dbReference type="SMART" id="SM00862"/>
    </source>
</evidence>
<evidence type="ECO:0000256" key="4">
    <source>
        <dbReference type="ARBA" id="ARBA00023163"/>
    </source>
</evidence>
<dbReference type="Proteomes" id="UP000501705">
    <property type="component" value="Chromosome"/>
</dbReference>
<evidence type="ECO:0000256" key="2">
    <source>
        <dbReference type="ARBA" id="ARBA00023015"/>
    </source>
</evidence>
<evidence type="ECO:0000259" key="6">
    <source>
        <dbReference type="SMART" id="SM01043"/>
    </source>
</evidence>
<accession>A0A6G9XXI0</accession>
<feature type="domain" description="Bacterial transcriptional activator" evidence="6">
    <location>
        <begin position="116"/>
        <end position="260"/>
    </location>
</feature>